<reference evidence="13" key="1">
    <citation type="submission" date="2010-06" db="EMBL/GenBank/DDBJ databases">
        <authorList>
            <person name="Muzny D."/>
            <person name="Qin X."/>
            <person name="Buhay C."/>
            <person name="Dugan-Rocha S."/>
            <person name="Ding Y."/>
            <person name="Chen G."/>
            <person name="Hawes A."/>
            <person name="Holder M."/>
            <person name="Jhangiani S."/>
            <person name="Johnson A."/>
            <person name="Khan Z."/>
            <person name="Li Z."/>
            <person name="Liu W."/>
            <person name="Liu X."/>
            <person name="Perez L."/>
            <person name="Shen H."/>
            <person name="Wang Q."/>
            <person name="Watt J."/>
            <person name="Xi L."/>
            <person name="Xin Y."/>
            <person name="Zhou J."/>
            <person name="Deng J."/>
            <person name="Jiang H."/>
            <person name="Liu Y."/>
            <person name="Qu J."/>
            <person name="Song X.-Z."/>
            <person name="Zhang L."/>
            <person name="Villasana D."/>
            <person name="Johnson A."/>
            <person name="Liu J."/>
            <person name="Liyanage D."/>
            <person name="Lorensuhewa L."/>
            <person name="Robinson T."/>
            <person name="Song A."/>
            <person name="Song B.-B."/>
            <person name="Dinh H."/>
            <person name="Thornton R."/>
            <person name="Coyle M."/>
            <person name="Francisco L."/>
            <person name="Jackson L."/>
            <person name="Javaid M."/>
            <person name="Korchina V."/>
            <person name="Kovar C."/>
            <person name="Mata R."/>
            <person name="Mathew T."/>
            <person name="Ngo R."/>
            <person name="Nguyen L."/>
            <person name="Nguyen N."/>
            <person name="Okwuonu G."/>
            <person name="Ongeri F."/>
            <person name="Pham C."/>
            <person name="Simmons D."/>
            <person name="Wilczek-Boney K."/>
            <person name="Hale W."/>
            <person name="Jakkamsetti A."/>
            <person name="Pham P."/>
            <person name="Ruth R."/>
            <person name="San Lucas F."/>
            <person name="Warren J."/>
            <person name="Zhang J."/>
            <person name="Zhao Z."/>
            <person name="Zhou C."/>
            <person name="Zhu D."/>
            <person name="Lee S."/>
            <person name="Bess C."/>
            <person name="Blankenburg K."/>
            <person name="Forbes L."/>
            <person name="Fu Q."/>
            <person name="Gubbala S."/>
            <person name="Hirani K."/>
            <person name="Jayaseelan J.C."/>
            <person name="Lara F."/>
            <person name="Munidasa M."/>
            <person name="Palculict T."/>
            <person name="Patil S."/>
            <person name="Pu L.-L."/>
            <person name="Saada N."/>
            <person name="Tang L."/>
            <person name="Weissenberger G."/>
            <person name="Zhu Y."/>
            <person name="Hemphill L."/>
            <person name="Shang Y."/>
            <person name="Youmans B."/>
            <person name="Ayvaz T."/>
            <person name="Ross M."/>
            <person name="Santibanez J."/>
            <person name="Aqrawi P."/>
            <person name="Gross S."/>
            <person name="Joshi V."/>
            <person name="Fowler G."/>
            <person name="Nazareth L."/>
            <person name="Reid J."/>
            <person name="Worley K."/>
            <person name="Petrosino J."/>
            <person name="Highlander S."/>
            <person name="Gibbs R."/>
        </authorList>
    </citation>
    <scope>NUCLEOTIDE SEQUENCE [LARGE SCALE GENOMIC DNA]</scope>
    <source>
        <strain evidence="13">DSM 20601</strain>
    </source>
</reference>
<dbReference type="GO" id="GO:0005886">
    <property type="term" value="C:plasma membrane"/>
    <property type="evidence" value="ECO:0007669"/>
    <property type="project" value="UniProtKB-SubCell"/>
</dbReference>
<dbReference type="EMBL" id="ACCR02000003">
    <property type="protein sequence ID" value="EFI84265.1"/>
    <property type="molecule type" value="Genomic_DNA"/>
</dbReference>
<sequence length="359" mass="39579">MNRKGVKMKRKGIWLLSITVAALLVLAGCGEEKKKVELKDEPYIKSEVIMGTIVKLKVYDKDKEAALDKGFKRIRELAIKIDINNEFKQESEVDKINAASGIKPVSVDKNIYKLIKRGILYSKETGGSKDITIGPITLLWHIGFPDAKKPTDKEIKERLPLVGYQNVVLNDKEHSVFLKKKGMKLDLGGIAKGFIADEVQKVFNKEGVQSSIIDLGGNVLIHGNSPSGDVFKVGIQDPFSSRGQLIGYLPAHNKSIVTSGIYERYLEADGVKYHHLFDPKTGYPFKNNIAGVSIISDKSLTGDGLSSAAFSEGIKNGLAFIEKQKGVEAIFVSKDKKVYITSGLKGKFHLTAKNFHMAK</sequence>
<evidence type="ECO:0000256" key="10">
    <source>
        <dbReference type="PIRNR" id="PIRNR006268"/>
    </source>
</evidence>
<evidence type="ECO:0000256" key="4">
    <source>
        <dbReference type="ARBA" id="ARBA00022679"/>
    </source>
</evidence>
<dbReference type="Proteomes" id="UP000010119">
    <property type="component" value="Unassembled WGS sequence"/>
</dbReference>
<dbReference type="InterPro" id="IPR003374">
    <property type="entry name" value="ApbE-like_sf"/>
</dbReference>
<comment type="catalytic activity">
    <reaction evidence="9 10 12">
        <text>L-threonyl-[protein] + FAD = FMN-L-threonyl-[protein] + AMP + H(+)</text>
        <dbReference type="Rhea" id="RHEA:36847"/>
        <dbReference type="Rhea" id="RHEA-COMP:11060"/>
        <dbReference type="Rhea" id="RHEA-COMP:11061"/>
        <dbReference type="ChEBI" id="CHEBI:15378"/>
        <dbReference type="ChEBI" id="CHEBI:30013"/>
        <dbReference type="ChEBI" id="CHEBI:57692"/>
        <dbReference type="ChEBI" id="CHEBI:74257"/>
        <dbReference type="ChEBI" id="CHEBI:456215"/>
        <dbReference type="EC" id="2.7.1.180"/>
    </reaction>
</comment>
<evidence type="ECO:0000256" key="5">
    <source>
        <dbReference type="ARBA" id="ARBA00022723"/>
    </source>
</evidence>
<dbReference type="GO" id="GO:0046872">
    <property type="term" value="F:metal ion binding"/>
    <property type="evidence" value="ECO:0007669"/>
    <property type="project" value="UniProtKB-UniRule"/>
</dbReference>
<accession>D7UX57</accession>
<keyword evidence="4 10" id="KW-0808">Transferase</keyword>
<organism evidence="13 14">
    <name type="scientific">Listeria grayi DSM 20601</name>
    <dbReference type="NCBI Taxonomy" id="525367"/>
    <lineage>
        <taxon>Bacteria</taxon>
        <taxon>Bacillati</taxon>
        <taxon>Bacillota</taxon>
        <taxon>Bacilli</taxon>
        <taxon>Bacillales</taxon>
        <taxon>Listeriaceae</taxon>
        <taxon>Listeria</taxon>
    </lineage>
</organism>
<dbReference type="PIRSF" id="PIRSF006268">
    <property type="entry name" value="ApbE"/>
    <property type="match status" value="1"/>
</dbReference>
<comment type="function">
    <text evidence="12">Flavin transferase that catalyzes the transfer of the FMN moiety of FAD and its covalent binding to the hydroxyl group of a threonine residue in a target flavoprotein.</text>
</comment>
<feature type="binding site" evidence="11">
    <location>
        <position position="303"/>
    </location>
    <ligand>
        <name>Mg(2+)</name>
        <dbReference type="ChEBI" id="CHEBI:18420"/>
    </ligand>
</feature>
<dbReference type="HOGENOM" id="CLU_044403_1_0_9"/>
<name>D7UX57_LISGR</name>
<evidence type="ECO:0000313" key="14">
    <source>
        <dbReference type="Proteomes" id="UP000010119"/>
    </source>
</evidence>
<keyword evidence="12" id="KW-0997">Cell inner membrane</keyword>
<evidence type="ECO:0000256" key="1">
    <source>
        <dbReference type="ARBA" id="ARBA00011955"/>
    </source>
</evidence>
<evidence type="ECO:0000256" key="3">
    <source>
        <dbReference type="ARBA" id="ARBA00022630"/>
    </source>
</evidence>
<gene>
    <name evidence="13" type="primary">apbE2</name>
    <name evidence="13" type="ORF">HMPREF0556_10818</name>
</gene>
<keyword evidence="12" id="KW-0472">Membrane</keyword>
<dbReference type="AlphaFoldDB" id="D7UX57"/>
<evidence type="ECO:0000256" key="12">
    <source>
        <dbReference type="RuleBase" id="RU363002"/>
    </source>
</evidence>
<proteinExistence type="inferred from homology"/>
<dbReference type="eggNOG" id="COG1477">
    <property type="taxonomic scope" value="Bacteria"/>
</dbReference>
<dbReference type="EC" id="2.7.1.180" evidence="1 10"/>
<evidence type="ECO:0000256" key="6">
    <source>
        <dbReference type="ARBA" id="ARBA00022827"/>
    </source>
</evidence>
<comment type="caution">
    <text evidence="13">The sequence shown here is derived from an EMBL/GenBank/DDBJ whole genome shotgun (WGS) entry which is preliminary data.</text>
</comment>
<keyword evidence="6 10" id="KW-0274">FAD</keyword>
<keyword evidence="12" id="KW-0449">Lipoprotein</keyword>
<dbReference type="PANTHER" id="PTHR30040">
    <property type="entry name" value="THIAMINE BIOSYNTHESIS LIPOPROTEIN APBE"/>
    <property type="match status" value="1"/>
</dbReference>
<dbReference type="GO" id="GO:0016740">
    <property type="term" value="F:transferase activity"/>
    <property type="evidence" value="ECO:0007669"/>
    <property type="project" value="UniProtKB-UniRule"/>
</dbReference>
<evidence type="ECO:0000256" key="9">
    <source>
        <dbReference type="ARBA" id="ARBA00048540"/>
    </source>
</evidence>
<keyword evidence="14" id="KW-1185">Reference proteome</keyword>
<dbReference type="SUPFAM" id="SSF143631">
    <property type="entry name" value="ApbE-like"/>
    <property type="match status" value="1"/>
</dbReference>
<dbReference type="InterPro" id="IPR024932">
    <property type="entry name" value="ApbE"/>
</dbReference>
<evidence type="ECO:0000256" key="8">
    <source>
        <dbReference type="ARBA" id="ARBA00031306"/>
    </source>
</evidence>
<dbReference type="PROSITE" id="PS51257">
    <property type="entry name" value="PROKAR_LIPOPROTEIN"/>
    <property type="match status" value="1"/>
</dbReference>
<keyword evidence="3 10" id="KW-0285">Flavoprotein</keyword>
<comment type="similarity">
    <text evidence="10 12">Belongs to the ApbE family.</text>
</comment>
<dbReference type="Pfam" id="PF02424">
    <property type="entry name" value="ApbE"/>
    <property type="match status" value="1"/>
</dbReference>
<dbReference type="Gene3D" id="3.10.520.10">
    <property type="entry name" value="ApbE-like domains"/>
    <property type="match status" value="1"/>
</dbReference>
<feature type="binding site" evidence="11">
    <location>
        <position position="307"/>
    </location>
    <ligand>
        <name>Mg(2+)</name>
        <dbReference type="ChEBI" id="CHEBI:18420"/>
    </ligand>
</feature>
<feature type="binding site" evidence="11">
    <location>
        <position position="189"/>
    </location>
    <ligand>
        <name>Mg(2+)</name>
        <dbReference type="ChEBI" id="CHEBI:18420"/>
    </ligand>
</feature>
<comment type="cofactor">
    <cofactor evidence="11">
        <name>Mg(2+)</name>
        <dbReference type="ChEBI" id="CHEBI:18420"/>
    </cofactor>
    <cofactor evidence="11">
        <name>Mn(2+)</name>
        <dbReference type="ChEBI" id="CHEBI:29035"/>
    </cofactor>
    <text evidence="11">Magnesium. Can also use manganese.</text>
</comment>
<evidence type="ECO:0000256" key="2">
    <source>
        <dbReference type="ARBA" id="ARBA00016337"/>
    </source>
</evidence>
<evidence type="ECO:0000256" key="7">
    <source>
        <dbReference type="ARBA" id="ARBA00022842"/>
    </source>
</evidence>
<keyword evidence="5 10" id="KW-0479">Metal-binding</keyword>
<evidence type="ECO:0000256" key="11">
    <source>
        <dbReference type="PIRSR" id="PIRSR006268-2"/>
    </source>
</evidence>
<dbReference type="PANTHER" id="PTHR30040:SF2">
    <property type="entry name" value="FAD:PROTEIN FMN TRANSFERASE"/>
    <property type="match status" value="1"/>
</dbReference>
<dbReference type="STRING" id="525367.HMPREF0556_10818"/>
<evidence type="ECO:0000313" key="13">
    <source>
        <dbReference type="EMBL" id="EFI84265.1"/>
    </source>
</evidence>
<protein>
    <recommendedName>
        <fullName evidence="2 10">FAD:protein FMN transferase</fullName>
        <ecNumber evidence="1 10">2.7.1.180</ecNumber>
    </recommendedName>
    <alternativeName>
        <fullName evidence="8 10">Flavin transferase</fullName>
    </alternativeName>
</protein>
<keyword evidence="7 10" id="KW-0460">Magnesium</keyword>
<comment type="subcellular location">
    <subcellularLocation>
        <location evidence="12">Cell inner membrane</location>
        <topology evidence="12">Lipid-anchor</topology>
        <orientation evidence="12">Periplasmic side</orientation>
    </subcellularLocation>
</comment>
<keyword evidence="12" id="KW-1003">Cell membrane</keyword>